<dbReference type="PROSITE" id="PS50222">
    <property type="entry name" value="EF_HAND_2"/>
    <property type="match status" value="2"/>
</dbReference>
<dbReference type="AlphaFoldDB" id="A0A8T2QGF1"/>
<feature type="domain" description="EF-hand" evidence="5">
    <location>
        <begin position="164"/>
        <end position="197"/>
    </location>
</feature>
<accession>A0A8T2QGF1</accession>
<dbReference type="Proteomes" id="UP000825935">
    <property type="component" value="Chromosome 35"/>
</dbReference>
<evidence type="ECO:0000256" key="1">
    <source>
        <dbReference type="ARBA" id="ARBA00022723"/>
    </source>
</evidence>
<protein>
    <recommendedName>
        <fullName evidence="5">EF-hand domain-containing protein</fullName>
    </recommendedName>
</protein>
<dbReference type="InterPro" id="IPR011992">
    <property type="entry name" value="EF-hand-dom_pair"/>
</dbReference>
<feature type="chain" id="PRO_5035892955" description="EF-hand domain-containing protein" evidence="4">
    <location>
        <begin position="20"/>
        <end position="197"/>
    </location>
</feature>
<name>A0A8T2QGF1_CERRI</name>
<keyword evidence="4" id="KW-0732">Signal</keyword>
<dbReference type="GO" id="GO:0005509">
    <property type="term" value="F:calcium ion binding"/>
    <property type="evidence" value="ECO:0007669"/>
    <property type="project" value="InterPro"/>
</dbReference>
<keyword evidence="2" id="KW-0677">Repeat</keyword>
<evidence type="ECO:0000313" key="7">
    <source>
        <dbReference type="Proteomes" id="UP000825935"/>
    </source>
</evidence>
<dbReference type="InterPro" id="IPR039647">
    <property type="entry name" value="EF_hand_pair_protein_CML-like"/>
</dbReference>
<dbReference type="PANTHER" id="PTHR10891">
    <property type="entry name" value="EF-HAND CALCIUM-BINDING DOMAIN CONTAINING PROTEIN"/>
    <property type="match status" value="1"/>
</dbReference>
<comment type="caution">
    <text evidence="6">The sequence shown here is derived from an EMBL/GenBank/DDBJ whole genome shotgun (WGS) entry which is preliminary data.</text>
</comment>
<evidence type="ECO:0000256" key="3">
    <source>
        <dbReference type="ARBA" id="ARBA00022837"/>
    </source>
</evidence>
<dbReference type="Pfam" id="PF13499">
    <property type="entry name" value="EF-hand_7"/>
    <property type="match status" value="1"/>
</dbReference>
<feature type="domain" description="EF-hand" evidence="5">
    <location>
        <begin position="126"/>
        <end position="161"/>
    </location>
</feature>
<dbReference type="Gene3D" id="1.10.238.10">
    <property type="entry name" value="EF-hand"/>
    <property type="match status" value="1"/>
</dbReference>
<keyword evidence="7" id="KW-1185">Reference proteome</keyword>
<dbReference type="InterPro" id="IPR002048">
    <property type="entry name" value="EF_hand_dom"/>
</dbReference>
<organism evidence="6 7">
    <name type="scientific">Ceratopteris richardii</name>
    <name type="common">Triangle waterfern</name>
    <dbReference type="NCBI Taxonomy" id="49495"/>
    <lineage>
        <taxon>Eukaryota</taxon>
        <taxon>Viridiplantae</taxon>
        <taxon>Streptophyta</taxon>
        <taxon>Embryophyta</taxon>
        <taxon>Tracheophyta</taxon>
        <taxon>Polypodiopsida</taxon>
        <taxon>Polypodiidae</taxon>
        <taxon>Polypodiales</taxon>
        <taxon>Pteridineae</taxon>
        <taxon>Pteridaceae</taxon>
        <taxon>Parkerioideae</taxon>
        <taxon>Ceratopteris</taxon>
    </lineage>
</organism>
<feature type="signal peptide" evidence="4">
    <location>
        <begin position="1"/>
        <end position="19"/>
    </location>
</feature>
<evidence type="ECO:0000259" key="5">
    <source>
        <dbReference type="PROSITE" id="PS50222"/>
    </source>
</evidence>
<reference evidence="6" key="1">
    <citation type="submission" date="2021-08" db="EMBL/GenBank/DDBJ databases">
        <title>WGS assembly of Ceratopteris richardii.</title>
        <authorList>
            <person name="Marchant D.B."/>
            <person name="Chen G."/>
            <person name="Jenkins J."/>
            <person name="Shu S."/>
            <person name="Leebens-Mack J."/>
            <person name="Grimwood J."/>
            <person name="Schmutz J."/>
            <person name="Soltis P."/>
            <person name="Soltis D."/>
            <person name="Chen Z.-H."/>
        </authorList>
    </citation>
    <scope>NUCLEOTIDE SEQUENCE</scope>
    <source>
        <strain evidence="6">Whitten #5841</strain>
        <tissue evidence="6">Leaf</tissue>
    </source>
</reference>
<dbReference type="InterPro" id="IPR018247">
    <property type="entry name" value="EF_Hand_1_Ca_BS"/>
</dbReference>
<dbReference type="SUPFAM" id="SSF47473">
    <property type="entry name" value="EF-hand"/>
    <property type="match status" value="1"/>
</dbReference>
<evidence type="ECO:0000256" key="2">
    <source>
        <dbReference type="ARBA" id="ARBA00022737"/>
    </source>
</evidence>
<dbReference type="PROSITE" id="PS00018">
    <property type="entry name" value="EF_HAND_1"/>
    <property type="match status" value="2"/>
</dbReference>
<sequence length="197" mass="21909">MVKVFHLLLCRTALSAIQALLLRGQCLAALALRIKNVSNASIQESTKSTTMENTEASARAHSAMQEDRYLRRVFERLAKDGNGIPRTEVLRCHATEVTDLRAVSGTPQRRGCAPLDYEEFLRFYSDGDEELAEAFAVYDLDGDGFITSEELKKVLVGMGFGYCDNEHFCQLIVQSVDANSDGKIDFAEFCDMMSSNC</sequence>
<proteinExistence type="predicted"/>
<gene>
    <name evidence="6" type="ORF">KP509_35G042400</name>
</gene>
<evidence type="ECO:0000256" key="4">
    <source>
        <dbReference type="SAM" id="SignalP"/>
    </source>
</evidence>
<dbReference type="OrthoDB" id="26525at2759"/>
<dbReference type="SMART" id="SM00054">
    <property type="entry name" value="EFh"/>
    <property type="match status" value="2"/>
</dbReference>
<dbReference type="CDD" id="cd00051">
    <property type="entry name" value="EFh"/>
    <property type="match status" value="1"/>
</dbReference>
<keyword evidence="1" id="KW-0479">Metal-binding</keyword>
<dbReference type="EMBL" id="CM035440">
    <property type="protein sequence ID" value="KAH7282665.1"/>
    <property type="molecule type" value="Genomic_DNA"/>
</dbReference>
<dbReference type="FunFam" id="1.10.238.10:FF:000003">
    <property type="entry name" value="Calmodulin A"/>
    <property type="match status" value="1"/>
</dbReference>
<keyword evidence="3" id="KW-0106">Calcium</keyword>
<evidence type="ECO:0000313" key="6">
    <source>
        <dbReference type="EMBL" id="KAH7282665.1"/>
    </source>
</evidence>